<dbReference type="OrthoDB" id="4065597at2759"/>
<evidence type="ECO:0000313" key="2">
    <source>
        <dbReference type="EMBL" id="ODQ66047.1"/>
    </source>
</evidence>
<feature type="region of interest" description="Disordered" evidence="1">
    <location>
        <begin position="185"/>
        <end position="207"/>
    </location>
</feature>
<proteinExistence type="predicted"/>
<dbReference type="Proteomes" id="UP000095009">
    <property type="component" value="Unassembled WGS sequence"/>
</dbReference>
<dbReference type="EMBL" id="KV454409">
    <property type="protein sequence ID" value="ODQ66047.1"/>
    <property type="molecule type" value="Genomic_DNA"/>
</dbReference>
<feature type="compositionally biased region" description="Low complexity" evidence="1">
    <location>
        <begin position="73"/>
        <end position="94"/>
    </location>
</feature>
<sequence length="333" mass="36796">MDNKKKSHDDDDPTNPDSGPSSFINLPANSSGKLSAEDGITGSTTADNLGYPLSIKNTRTNSTSLLLKPFTSSNLIPSASSSSTPRKPTKKTPTGMHSRTNESGDSFRFMTRTPSHESAAAQNFLTPSSFGIDHEYGNHNNSQTSVDLNLLRNPSRPPNYHRPSSSIASGFTTADHRLSTRDINQTGVAFNNGENRGKSSVGEPEFKAKPSIDYHDMLWAEMDILDDVKSMAQQTITNGSFFGKKHAEALEQLKKAQVRLAHEICSNDKQIGEYDHRKIWEANDIESVKKTLFSQEHFKNVSDCVENTLAKLNDVGEVMKVVDDRSRDMWNNS</sequence>
<evidence type="ECO:0000313" key="3">
    <source>
        <dbReference type="Proteomes" id="UP000095009"/>
    </source>
</evidence>
<dbReference type="Pfam" id="PF17242">
    <property type="entry name" value="DUF5315"/>
    <property type="match status" value="1"/>
</dbReference>
<feature type="region of interest" description="Disordered" evidence="1">
    <location>
        <begin position="1"/>
        <end position="53"/>
    </location>
</feature>
<feature type="compositionally biased region" description="Polar residues" evidence="1">
    <location>
        <begin position="15"/>
        <end position="33"/>
    </location>
</feature>
<keyword evidence="3" id="KW-1185">Reference proteome</keyword>
<name>A0A1E3PMJ9_9ASCO</name>
<gene>
    <name evidence="2" type="ORF">NADFUDRAFT_42032</name>
</gene>
<reference evidence="2 3" key="1">
    <citation type="journal article" date="2016" name="Proc. Natl. Acad. Sci. U.S.A.">
        <title>Comparative genomics of biotechnologically important yeasts.</title>
        <authorList>
            <person name="Riley R."/>
            <person name="Haridas S."/>
            <person name="Wolfe K.H."/>
            <person name="Lopes M.R."/>
            <person name="Hittinger C.T."/>
            <person name="Goeker M."/>
            <person name="Salamov A.A."/>
            <person name="Wisecaver J.H."/>
            <person name="Long T.M."/>
            <person name="Calvey C.H."/>
            <person name="Aerts A.L."/>
            <person name="Barry K.W."/>
            <person name="Choi C."/>
            <person name="Clum A."/>
            <person name="Coughlan A.Y."/>
            <person name="Deshpande S."/>
            <person name="Douglass A.P."/>
            <person name="Hanson S.J."/>
            <person name="Klenk H.-P."/>
            <person name="LaButti K.M."/>
            <person name="Lapidus A."/>
            <person name="Lindquist E.A."/>
            <person name="Lipzen A.M."/>
            <person name="Meier-Kolthoff J.P."/>
            <person name="Ohm R.A."/>
            <person name="Otillar R.P."/>
            <person name="Pangilinan J.L."/>
            <person name="Peng Y."/>
            <person name="Rokas A."/>
            <person name="Rosa C.A."/>
            <person name="Scheuner C."/>
            <person name="Sibirny A.A."/>
            <person name="Slot J.C."/>
            <person name="Stielow J.B."/>
            <person name="Sun H."/>
            <person name="Kurtzman C.P."/>
            <person name="Blackwell M."/>
            <person name="Grigoriev I.V."/>
            <person name="Jeffries T.W."/>
        </authorList>
    </citation>
    <scope>NUCLEOTIDE SEQUENCE [LARGE SCALE GENOMIC DNA]</scope>
    <source>
        <strain evidence="2 3">DSM 6958</strain>
    </source>
</reference>
<feature type="compositionally biased region" description="Polar residues" evidence="1">
    <location>
        <begin position="185"/>
        <end position="194"/>
    </location>
</feature>
<feature type="region of interest" description="Disordered" evidence="1">
    <location>
        <begin position="73"/>
        <end position="107"/>
    </location>
</feature>
<evidence type="ECO:0000256" key="1">
    <source>
        <dbReference type="SAM" id="MobiDB-lite"/>
    </source>
</evidence>
<protein>
    <submittedName>
        <fullName evidence="2">Uncharacterized protein</fullName>
    </submittedName>
</protein>
<feature type="compositionally biased region" description="Polar residues" evidence="1">
    <location>
        <begin position="95"/>
        <end position="104"/>
    </location>
</feature>
<dbReference type="AlphaFoldDB" id="A0A1E3PMJ9"/>
<accession>A0A1E3PMJ9</accession>
<organism evidence="2 3">
    <name type="scientific">Nadsonia fulvescens var. elongata DSM 6958</name>
    <dbReference type="NCBI Taxonomy" id="857566"/>
    <lineage>
        <taxon>Eukaryota</taxon>
        <taxon>Fungi</taxon>
        <taxon>Dikarya</taxon>
        <taxon>Ascomycota</taxon>
        <taxon>Saccharomycotina</taxon>
        <taxon>Dipodascomycetes</taxon>
        <taxon>Dipodascales</taxon>
        <taxon>Dipodascales incertae sedis</taxon>
        <taxon>Nadsonia</taxon>
    </lineage>
</organism>